<evidence type="ECO:0000256" key="1">
    <source>
        <dbReference type="ARBA" id="ARBA00022723"/>
    </source>
</evidence>
<reference evidence="3 4" key="1">
    <citation type="submission" date="2016-02" db="EMBL/GenBank/DDBJ databases">
        <title>Genome sequencing of a beta-galactosidase producing bacteria Rhizobium sp. 59.</title>
        <authorList>
            <person name="Wang D."/>
            <person name="Kot W."/>
            <person name="Qin Y."/>
            <person name="Hansen L."/>
            <person name="Naqvi K."/>
            <person name="Rensing C."/>
        </authorList>
    </citation>
    <scope>NUCLEOTIDE SEQUENCE [LARGE SCALE GENOMIC DNA]</scope>
    <source>
        <strain evidence="3 4">59</strain>
    </source>
</reference>
<dbReference type="PANTHER" id="PTHR12110">
    <property type="entry name" value="HYDROXYPYRUVATE ISOMERASE"/>
    <property type="match status" value="1"/>
</dbReference>
<dbReference type="EMBL" id="LSRP01000109">
    <property type="protein sequence ID" value="OJF92954.1"/>
    <property type="molecule type" value="Genomic_DNA"/>
</dbReference>
<accession>A0A657LP95</accession>
<dbReference type="InterPro" id="IPR013022">
    <property type="entry name" value="Xyl_isomerase-like_TIM-brl"/>
</dbReference>
<dbReference type="AlphaFoldDB" id="A0A657LP95"/>
<dbReference type="Pfam" id="PF01261">
    <property type="entry name" value="AP_endonuc_2"/>
    <property type="match status" value="1"/>
</dbReference>
<evidence type="ECO:0000313" key="3">
    <source>
        <dbReference type="EMBL" id="OJF92954.1"/>
    </source>
</evidence>
<dbReference type="InterPro" id="IPR036237">
    <property type="entry name" value="Xyl_isomerase-like_sf"/>
</dbReference>
<evidence type="ECO:0000313" key="4">
    <source>
        <dbReference type="Proteomes" id="UP000182661"/>
    </source>
</evidence>
<comment type="caution">
    <text evidence="3">The sequence shown here is derived from an EMBL/GenBank/DDBJ whole genome shotgun (WGS) entry which is preliminary data.</text>
</comment>
<dbReference type="PANTHER" id="PTHR12110:SF41">
    <property type="entry name" value="INOSOSE DEHYDRATASE"/>
    <property type="match status" value="1"/>
</dbReference>
<name>A0A657LP95_9HYPH</name>
<evidence type="ECO:0000259" key="2">
    <source>
        <dbReference type="Pfam" id="PF01261"/>
    </source>
</evidence>
<dbReference type="Proteomes" id="UP000182661">
    <property type="component" value="Unassembled WGS sequence"/>
</dbReference>
<dbReference type="GO" id="GO:0046872">
    <property type="term" value="F:metal ion binding"/>
    <property type="evidence" value="ECO:0007669"/>
    <property type="project" value="UniProtKB-KW"/>
</dbReference>
<sequence length="306" mass="33956">MRFAVNSLLFTGTFDESDLILCDKVRDMGFDVFEVTPVDPMVFPAAKLRARANDLGLSLNANFALPFDANTISPDPTIRAKGVELSKRVVDLCVEAGVEVYCGANYCAWGYHSGRRRSQDEWTWGVEAYRAIGEYAAGSGLTIAVETLNRFESHYLNTAEDACRFINDVGLDNCKVHLDTFHMLREEDDVADAIRKTGSQLAYFHACGSHRGIPGRDMVHWDDTFRALKDIGYDYIIGVESFNPGIERLASLVCIWRDYAESPEALARASLAYLKAKHAEIYLGAPWVCPDCGGECAPKTCSHTKT</sequence>
<gene>
    <name evidence="3" type="ORF">AX760_21760</name>
</gene>
<organism evidence="3 4">
    <name type="scientific">Pararhizobium antarcticum</name>
    <dbReference type="NCBI Taxonomy" id="1798805"/>
    <lineage>
        <taxon>Bacteria</taxon>
        <taxon>Pseudomonadati</taxon>
        <taxon>Pseudomonadota</taxon>
        <taxon>Alphaproteobacteria</taxon>
        <taxon>Hyphomicrobiales</taxon>
        <taxon>Rhizobiaceae</taxon>
        <taxon>Rhizobium/Agrobacterium group</taxon>
        <taxon>Pararhizobium</taxon>
    </lineage>
</organism>
<dbReference type="InterPro" id="IPR050312">
    <property type="entry name" value="IolE/XylAMocC-like"/>
</dbReference>
<dbReference type="Gene3D" id="3.20.20.150">
    <property type="entry name" value="Divalent-metal-dependent TIM barrel enzymes"/>
    <property type="match status" value="1"/>
</dbReference>
<proteinExistence type="predicted"/>
<keyword evidence="4" id="KW-1185">Reference proteome</keyword>
<feature type="domain" description="Xylose isomerase-like TIM barrel" evidence="2">
    <location>
        <begin position="23"/>
        <end position="276"/>
    </location>
</feature>
<dbReference type="OrthoDB" id="9801426at2"/>
<protein>
    <recommendedName>
        <fullName evidence="2">Xylose isomerase-like TIM barrel domain-containing protein</fullName>
    </recommendedName>
</protein>
<dbReference type="SUPFAM" id="SSF51658">
    <property type="entry name" value="Xylose isomerase-like"/>
    <property type="match status" value="1"/>
</dbReference>
<dbReference type="PROSITE" id="PS00202">
    <property type="entry name" value="RUBREDOXIN"/>
    <property type="match status" value="1"/>
</dbReference>
<keyword evidence="1" id="KW-0479">Metal-binding</keyword>
<dbReference type="InterPro" id="IPR018527">
    <property type="entry name" value="Rubredoxin_Fe_BS"/>
</dbReference>
<dbReference type="RefSeq" id="WP_071834684.1">
    <property type="nucleotide sequence ID" value="NZ_LSRP01000109.1"/>
</dbReference>